<dbReference type="Proteomes" id="UP000499080">
    <property type="component" value="Unassembled WGS sequence"/>
</dbReference>
<evidence type="ECO:0000313" key="2">
    <source>
        <dbReference type="Proteomes" id="UP000499080"/>
    </source>
</evidence>
<dbReference type="PANTHER" id="PTHR22954">
    <property type="entry name" value="RETROVIRAL PROTEASE-RELATED"/>
    <property type="match status" value="1"/>
</dbReference>
<reference evidence="1 2" key="1">
    <citation type="journal article" date="2019" name="Sci. Rep.">
        <title>Orb-weaving spider Araneus ventricosus genome elucidates the spidroin gene catalogue.</title>
        <authorList>
            <person name="Kono N."/>
            <person name="Nakamura H."/>
            <person name="Ohtoshi R."/>
            <person name="Moran D.A.P."/>
            <person name="Shinohara A."/>
            <person name="Yoshida Y."/>
            <person name="Fujiwara M."/>
            <person name="Mori M."/>
            <person name="Tomita M."/>
            <person name="Arakawa K."/>
        </authorList>
    </citation>
    <scope>NUCLEOTIDE SEQUENCE [LARGE SCALE GENOMIC DNA]</scope>
</reference>
<dbReference type="EMBL" id="BGPR01000736">
    <property type="protein sequence ID" value="GBM33544.1"/>
    <property type="molecule type" value="Genomic_DNA"/>
</dbReference>
<dbReference type="AlphaFoldDB" id="A0A4Y2F0D6"/>
<evidence type="ECO:0000313" key="1">
    <source>
        <dbReference type="EMBL" id="GBM33544.1"/>
    </source>
</evidence>
<dbReference type="OrthoDB" id="5967017at2759"/>
<dbReference type="PANTHER" id="PTHR22954:SF3">
    <property type="entry name" value="PROTEIN CBG08539"/>
    <property type="match status" value="1"/>
</dbReference>
<name>A0A4Y2F0D6_ARAVE</name>
<dbReference type="InterPro" id="IPR005312">
    <property type="entry name" value="DUF1759"/>
</dbReference>
<dbReference type="Pfam" id="PF03564">
    <property type="entry name" value="DUF1759"/>
    <property type="match status" value="1"/>
</dbReference>
<proteinExistence type="predicted"/>
<sequence length="180" mass="21026">MENFDEDEFSSDIDVTENYRDQCIAMKIKIDLILSTNEGNDEISNVVNETKRNFRLLKLELKRFDGDIKNWLGFWGQFKKIHDDDSIDSDDKFQFLLQATEVGSSARDLVESFLSSEKNYYKVIEQLKSRFAKDELLIQIYIRALLNLVLTQAKNGEKFTLCVLYDKLETHETGDFRADV</sequence>
<gene>
    <name evidence="1" type="ORF">AVEN_197303_1</name>
</gene>
<keyword evidence="2" id="KW-1185">Reference proteome</keyword>
<organism evidence="1 2">
    <name type="scientific">Araneus ventricosus</name>
    <name type="common">Orbweaver spider</name>
    <name type="synonym">Epeira ventricosa</name>
    <dbReference type="NCBI Taxonomy" id="182803"/>
    <lineage>
        <taxon>Eukaryota</taxon>
        <taxon>Metazoa</taxon>
        <taxon>Ecdysozoa</taxon>
        <taxon>Arthropoda</taxon>
        <taxon>Chelicerata</taxon>
        <taxon>Arachnida</taxon>
        <taxon>Araneae</taxon>
        <taxon>Araneomorphae</taxon>
        <taxon>Entelegynae</taxon>
        <taxon>Araneoidea</taxon>
        <taxon>Araneidae</taxon>
        <taxon>Araneus</taxon>
    </lineage>
</organism>
<comment type="caution">
    <text evidence="1">The sequence shown here is derived from an EMBL/GenBank/DDBJ whole genome shotgun (WGS) entry which is preliminary data.</text>
</comment>
<protein>
    <submittedName>
        <fullName evidence="1">Uncharacterized protein</fullName>
    </submittedName>
</protein>
<accession>A0A4Y2F0D6</accession>